<gene>
    <name evidence="1" type="ORF">Mtai_v1c09370</name>
</gene>
<protein>
    <recommendedName>
        <fullName evidence="3">DUF4388 domain-containing protein</fullName>
    </recommendedName>
</protein>
<evidence type="ECO:0000313" key="2">
    <source>
        <dbReference type="Proteomes" id="UP000263013"/>
    </source>
</evidence>
<keyword evidence="2" id="KW-1185">Reference proteome</keyword>
<reference evidence="1 2" key="1">
    <citation type="submission" date="2017-05" db="EMBL/GenBank/DDBJ databases">
        <title>Complete genome sequence of Meiothermus taiwanensis WR-220.</title>
        <authorList>
            <person name="Wu W.-L."/>
            <person name="Lo W.-S."/>
            <person name="Kuo C.-H."/>
            <person name="Wu S.-H."/>
        </authorList>
    </citation>
    <scope>NUCLEOTIDE SEQUENCE [LARGE SCALE GENOMIC DNA]</scope>
    <source>
        <strain evidence="1 2">WR-220</strain>
    </source>
</reference>
<dbReference type="RefSeq" id="WP_027888379.1">
    <property type="nucleotide sequence ID" value="NZ_CP021130.1"/>
</dbReference>
<accession>A0ABM6WGV7</accession>
<organism evidence="1 2">
    <name type="scientific">Meiothermus taiwanensis WR-220</name>
    <dbReference type="NCBI Taxonomy" id="1339250"/>
    <lineage>
        <taxon>Bacteria</taxon>
        <taxon>Thermotogati</taxon>
        <taxon>Deinococcota</taxon>
        <taxon>Deinococci</taxon>
        <taxon>Thermales</taxon>
        <taxon>Thermaceae</taxon>
        <taxon>Meiothermus</taxon>
    </lineage>
</organism>
<proteinExistence type="predicted"/>
<evidence type="ECO:0008006" key="3">
    <source>
        <dbReference type="Google" id="ProtNLM"/>
    </source>
</evidence>
<sequence length="281" mass="31584">MSAHRGLLECISPSLMGSLLDALWPHDPLVERVPGGLLAPALIERLREDGFSGYLLARFSGEERGWLVFYRGRLLEAWRQATYGHLTGTVAYRALQRELNLATISIYRLQPDDLPPLVALTQGSLRMSGVAARGMAAEDLTRLLVQEQFTGALVHEDGLVGRAWFLARGRYLFDALLPEHFAEGVLHLVQAPSQAPLDLLELARQEDETQRSLRLNVIWHAAQEVLKEYMGRGAASALERLQHIYAIDDPPVLEKTLRRWMTESLEPHAAVLFDRLLRPTL</sequence>
<name>A0ABM6WGV7_9DEIN</name>
<dbReference type="Proteomes" id="UP000263013">
    <property type="component" value="Chromosome"/>
</dbReference>
<evidence type="ECO:0000313" key="1">
    <source>
        <dbReference type="EMBL" id="AWR86181.1"/>
    </source>
</evidence>
<dbReference type="EMBL" id="CP021130">
    <property type="protein sequence ID" value="AWR86181.1"/>
    <property type="molecule type" value="Genomic_DNA"/>
</dbReference>